<evidence type="ECO:0000256" key="8">
    <source>
        <dbReference type="ARBA" id="ARBA00022777"/>
    </source>
</evidence>
<keyword evidence="9 13" id="KW-0067">ATP-binding</keyword>
<comment type="catalytic activity">
    <reaction evidence="11">
        <text>L-seryl-[protein] + ATP = O-phospho-L-seryl-[protein] + ADP + H(+)</text>
        <dbReference type="Rhea" id="RHEA:17989"/>
        <dbReference type="Rhea" id="RHEA-COMP:9863"/>
        <dbReference type="Rhea" id="RHEA-COMP:11604"/>
        <dbReference type="ChEBI" id="CHEBI:15378"/>
        <dbReference type="ChEBI" id="CHEBI:29999"/>
        <dbReference type="ChEBI" id="CHEBI:30616"/>
        <dbReference type="ChEBI" id="CHEBI:83421"/>
        <dbReference type="ChEBI" id="CHEBI:456216"/>
        <dbReference type="EC" id="2.7.11.1"/>
    </reaction>
</comment>
<dbReference type="PROSITE" id="PS00107">
    <property type="entry name" value="PROTEIN_KINASE_ATP"/>
    <property type="match status" value="1"/>
</dbReference>
<evidence type="ECO:0000256" key="2">
    <source>
        <dbReference type="ARBA" id="ARBA00012513"/>
    </source>
</evidence>
<sequence>MEVDDKEEFGGEELVESSPRCVLEAGARCSDSETISRASTSYTESEITRCNSSSLWQGFFRMWKHKSMRRLSSFPPIGLGKRRTRSRRNRDAHAAMEDSSSTTESSSFKPSWRNFTIAELEKATDNFSPKNQIGKGGSAEIYKGCLENGQLVAIKRVIKGTAEERSHKFLSEMGVLVHVNHPNTARLIGVSIDGGMHLVLPLSPHGSLENFIHGSKDKLDWEKRYKIAVGIARGLEYLHEKCHRRIIHRDIKASNILLSDDFEPEICDFGLAKWLPDEITHHTLPNLEGTFGYLAPEYCMHGVVDEKTDVFAYGIIVLELITGRKAIDKQQQSILMWAKPLLERSKIKDLIDPSLGDSYDNKQLSYAAKTAYTCIQHSSVLRPRMSQVVRLLTGEEGRDENSRTLQRSFVRRTYSEEIFDAEEYNTTRYLNDMKRHKQIAFDF</sequence>
<comment type="similarity">
    <text evidence="14">Belongs to the protein kinase superfamily.</text>
</comment>
<feature type="domain" description="Protein kinase" evidence="16">
    <location>
        <begin position="127"/>
        <end position="425"/>
    </location>
</feature>
<keyword evidence="4 14" id="KW-0723">Serine/threonine-protein kinase</keyword>
<evidence type="ECO:0000256" key="9">
    <source>
        <dbReference type="ARBA" id="ARBA00022840"/>
    </source>
</evidence>
<dbReference type="GO" id="GO:0005524">
    <property type="term" value="F:ATP binding"/>
    <property type="evidence" value="ECO:0007669"/>
    <property type="project" value="UniProtKB-UniRule"/>
</dbReference>
<feature type="binding site" evidence="13">
    <location>
        <position position="159"/>
    </location>
    <ligand>
        <name>ATP</name>
        <dbReference type="ChEBI" id="CHEBI:30616"/>
    </ligand>
</feature>
<reference evidence="17 18" key="1">
    <citation type="submission" date="2023-10" db="EMBL/GenBank/DDBJ databases">
        <title>Chromosome-scale genome assembly provides insights into flower coloration mechanisms of Canna indica.</title>
        <authorList>
            <person name="Li C."/>
        </authorList>
    </citation>
    <scope>NUCLEOTIDE SEQUENCE [LARGE SCALE GENOMIC DNA]</scope>
    <source>
        <tissue evidence="17">Flower</tissue>
    </source>
</reference>
<keyword evidence="8 17" id="KW-0418">Kinase</keyword>
<evidence type="ECO:0000256" key="7">
    <source>
        <dbReference type="ARBA" id="ARBA00022741"/>
    </source>
</evidence>
<dbReference type="Gene3D" id="3.30.200.20">
    <property type="entry name" value="Phosphorylase Kinase, domain 1"/>
    <property type="match status" value="1"/>
</dbReference>
<comment type="subcellular location">
    <subcellularLocation>
        <location evidence="1">Cytoplasm</location>
    </subcellularLocation>
</comment>
<name>A0AAQ3L167_9LILI</name>
<evidence type="ECO:0000256" key="4">
    <source>
        <dbReference type="ARBA" id="ARBA00022527"/>
    </source>
</evidence>
<dbReference type="SUPFAM" id="SSF56112">
    <property type="entry name" value="Protein kinase-like (PK-like)"/>
    <property type="match status" value="1"/>
</dbReference>
<dbReference type="InterPro" id="IPR017441">
    <property type="entry name" value="Protein_kinase_ATP_BS"/>
</dbReference>
<evidence type="ECO:0000256" key="5">
    <source>
        <dbReference type="ARBA" id="ARBA00022553"/>
    </source>
</evidence>
<dbReference type="Pfam" id="PF07714">
    <property type="entry name" value="PK_Tyr_Ser-Thr"/>
    <property type="match status" value="1"/>
</dbReference>
<dbReference type="EC" id="2.7.11.1" evidence="2"/>
<dbReference type="PANTHER" id="PTHR47987">
    <property type="entry name" value="OS08G0249100 PROTEIN"/>
    <property type="match status" value="1"/>
</dbReference>
<dbReference type="Gene3D" id="1.10.510.10">
    <property type="entry name" value="Transferase(Phosphotransferase) domain 1"/>
    <property type="match status" value="1"/>
</dbReference>
<dbReference type="PANTHER" id="PTHR47987:SF13">
    <property type="entry name" value="RECEPTOR-LIKE CYTOSOLIC SERINE_THREONINE-PROTEIN KINASE RBK2"/>
    <property type="match status" value="1"/>
</dbReference>
<evidence type="ECO:0000256" key="10">
    <source>
        <dbReference type="ARBA" id="ARBA00047899"/>
    </source>
</evidence>
<keyword evidence="3" id="KW-0963">Cytoplasm</keyword>
<gene>
    <name evidence="17" type="ORF">Cni_G27655</name>
</gene>
<dbReference type="Proteomes" id="UP001327560">
    <property type="component" value="Chromosome 9"/>
</dbReference>
<comment type="catalytic activity">
    <reaction evidence="10">
        <text>L-threonyl-[protein] + ATP = O-phospho-L-threonyl-[protein] + ADP + H(+)</text>
        <dbReference type="Rhea" id="RHEA:46608"/>
        <dbReference type="Rhea" id="RHEA-COMP:11060"/>
        <dbReference type="Rhea" id="RHEA-COMP:11605"/>
        <dbReference type="ChEBI" id="CHEBI:15378"/>
        <dbReference type="ChEBI" id="CHEBI:30013"/>
        <dbReference type="ChEBI" id="CHEBI:30616"/>
        <dbReference type="ChEBI" id="CHEBI:61977"/>
        <dbReference type="ChEBI" id="CHEBI:456216"/>
        <dbReference type="EC" id="2.7.11.1"/>
    </reaction>
</comment>
<dbReference type="GO" id="GO:0005737">
    <property type="term" value="C:cytoplasm"/>
    <property type="evidence" value="ECO:0007669"/>
    <property type="project" value="UniProtKB-SubCell"/>
</dbReference>
<dbReference type="AlphaFoldDB" id="A0AAQ3L167"/>
<dbReference type="PROSITE" id="PS50011">
    <property type="entry name" value="PROTEIN_KINASE_DOM"/>
    <property type="match status" value="1"/>
</dbReference>
<dbReference type="InterPro" id="IPR011009">
    <property type="entry name" value="Kinase-like_dom_sf"/>
</dbReference>
<proteinExistence type="inferred from homology"/>
<evidence type="ECO:0000256" key="12">
    <source>
        <dbReference type="ARBA" id="ARBA00063228"/>
    </source>
</evidence>
<protein>
    <recommendedName>
        <fullName evidence="2">non-specific serine/threonine protein kinase</fullName>
        <ecNumber evidence="2">2.7.11.1</ecNumber>
    </recommendedName>
</protein>
<evidence type="ECO:0000259" key="16">
    <source>
        <dbReference type="PROSITE" id="PS50011"/>
    </source>
</evidence>
<dbReference type="InterPro" id="IPR008271">
    <property type="entry name" value="Ser/Thr_kinase_AS"/>
</dbReference>
<dbReference type="InterPro" id="IPR046958">
    <property type="entry name" value="RBK1/2/STUNTED"/>
</dbReference>
<keyword evidence="5" id="KW-0597">Phosphoprotein</keyword>
<keyword evidence="6" id="KW-0808">Transferase</keyword>
<dbReference type="InterPro" id="IPR001245">
    <property type="entry name" value="Ser-Thr/Tyr_kinase_cat_dom"/>
</dbReference>
<evidence type="ECO:0000256" key="13">
    <source>
        <dbReference type="PROSITE-ProRule" id="PRU10141"/>
    </source>
</evidence>
<keyword evidence="18" id="KW-1185">Reference proteome</keyword>
<evidence type="ECO:0000256" key="14">
    <source>
        <dbReference type="RuleBase" id="RU000304"/>
    </source>
</evidence>
<feature type="region of interest" description="Disordered" evidence="15">
    <location>
        <begin position="74"/>
        <end position="108"/>
    </location>
</feature>
<evidence type="ECO:0000256" key="15">
    <source>
        <dbReference type="SAM" id="MobiDB-lite"/>
    </source>
</evidence>
<evidence type="ECO:0000256" key="1">
    <source>
        <dbReference type="ARBA" id="ARBA00004496"/>
    </source>
</evidence>
<dbReference type="FunFam" id="1.10.510.10:FF:000335">
    <property type="entry name" value="receptor-like cytosolic serine/threonine-protein kinase RBK2"/>
    <property type="match status" value="1"/>
</dbReference>
<dbReference type="GO" id="GO:0051020">
    <property type="term" value="F:GTPase binding"/>
    <property type="evidence" value="ECO:0007669"/>
    <property type="project" value="UniProtKB-ARBA"/>
</dbReference>
<organism evidence="17 18">
    <name type="scientific">Canna indica</name>
    <name type="common">Indian-shot</name>
    <dbReference type="NCBI Taxonomy" id="4628"/>
    <lineage>
        <taxon>Eukaryota</taxon>
        <taxon>Viridiplantae</taxon>
        <taxon>Streptophyta</taxon>
        <taxon>Embryophyta</taxon>
        <taxon>Tracheophyta</taxon>
        <taxon>Spermatophyta</taxon>
        <taxon>Magnoliopsida</taxon>
        <taxon>Liliopsida</taxon>
        <taxon>Zingiberales</taxon>
        <taxon>Cannaceae</taxon>
        <taxon>Canna</taxon>
    </lineage>
</organism>
<evidence type="ECO:0000256" key="11">
    <source>
        <dbReference type="ARBA" id="ARBA00048679"/>
    </source>
</evidence>
<evidence type="ECO:0000256" key="3">
    <source>
        <dbReference type="ARBA" id="ARBA00022490"/>
    </source>
</evidence>
<dbReference type="EMBL" id="CP136898">
    <property type="protein sequence ID" value="WOL18858.1"/>
    <property type="molecule type" value="Genomic_DNA"/>
</dbReference>
<keyword evidence="17" id="KW-0675">Receptor</keyword>
<evidence type="ECO:0000313" key="18">
    <source>
        <dbReference type="Proteomes" id="UP001327560"/>
    </source>
</evidence>
<evidence type="ECO:0000256" key="6">
    <source>
        <dbReference type="ARBA" id="ARBA00022679"/>
    </source>
</evidence>
<dbReference type="SMART" id="SM00220">
    <property type="entry name" value="S_TKc"/>
    <property type="match status" value="1"/>
</dbReference>
<comment type="subunit">
    <text evidence="12">Interacts with ARAC5 and ARAC10.</text>
</comment>
<evidence type="ECO:0000313" key="17">
    <source>
        <dbReference type="EMBL" id="WOL18858.1"/>
    </source>
</evidence>
<dbReference type="PROSITE" id="PS00108">
    <property type="entry name" value="PROTEIN_KINASE_ST"/>
    <property type="match status" value="1"/>
</dbReference>
<keyword evidence="7 13" id="KW-0547">Nucleotide-binding</keyword>
<dbReference type="GO" id="GO:0004674">
    <property type="term" value="F:protein serine/threonine kinase activity"/>
    <property type="evidence" value="ECO:0007669"/>
    <property type="project" value="UniProtKB-KW"/>
</dbReference>
<dbReference type="InterPro" id="IPR000719">
    <property type="entry name" value="Prot_kinase_dom"/>
</dbReference>
<accession>A0AAQ3L167</accession>